<dbReference type="Proteomes" id="UP000663828">
    <property type="component" value="Unassembled WGS sequence"/>
</dbReference>
<proteinExistence type="predicted"/>
<gene>
    <name evidence="1" type="ORF">EDS130_LOCUS32258</name>
    <name evidence="2" type="ORF">XAT740_LOCUS51248</name>
</gene>
<evidence type="ECO:0000313" key="1">
    <source>
        <dbReference type="EMBL" id="CAF1332258.1"/>
    </source>
</evidence>
<organism evidence="2 3">
    <name type="scientific">Adineta ricciae</name>
    <name type="common">Rotifer</name>
    <dbReference type="NCBI Taxonomy" id="249248"/>
    <lineage>
        <taxon>Eukaryota</taxon>
        <taxon>Metazoa</taxon>
        <taxon>Spiralia</taxon>
        <taxon>Gnathifera</taxon>
        <taxon>Rotifera</taxon>
        <taxon>Eurotatoria</taxon>
        <taxon>Bdelloidea</taxon>
        <taxon>Adinetida</taxon>
        <taxon>Adinetidae</taxon>
        <taxon>Adineta</taxon>
    </lineage>
</organism>
<accession>A0A816CWA0</accession>
<dbReference type="EMBL" id="CAJNOJ010000245">
    <property type="protein sequence ID" value="CAF1332258.1"/>
    <property type="molecule type" value="Genomic_DNA"/>
</dbReference>
<evidence type="ECO:0000313" key="2">
    <source>
        <dbReference type="EMBL" id="CAF1628536.1"/>
    </source>
</evidence>
<comment type="caution">
    <text evidence="2">The sequence shown here is derived from an EMBL/GenBank/DDBJ whole genome shotgun (WGS) entry which is preliminary data.</text>
</comment>
<dbReference type="Proteomes" id="UP000663852">
    <property type="component" value="Unassembled WGS sequence"/>
</dbReference>
<sequence length="190" mass="21377">MRKLGRQHDDKLNIIRSMATNNGFWSEEVMIPISARTDSAYPNQAQQYHRIEMIISQNCNTPNIEYRSQGTVLTVHTQKALAKDGIIRTTEYVLTHQNLDAQNEVVTDFIKDGDLLPKTNVLGTGSEQNRKESSPFLAHSEQFSPYSESCRQKAIGMLNGCSRTECPVTGSFIFPILPLTGFPTYLHGKQ</sequence>
<dbReference type="AlphaFoldDB" id="A0A816CWA0"/>
<keyword evidence="3" id="KW-1185">Reference proteome</keyword>
<dbReference type="EMBL" id="CAJNOR010008095">
    <property type="protein sequence ID" value="CAF1628536.1"/>
    <property type="molecule type" value="Genomic_DNA"/>
</dbReference>
<protein>
    <submittedName>
        <fullName evidence="2">Uncharacterized protein</fullName>
    </submittedName>
</protein>
<evidence type="ECO:0000313" key="3">
    <source>
        <dbReference type="Proteomes" id="UP000663828"/>
    </source>
</evidence>
<reference evidence="2" key="1">
    <citation type="submission" date="2021-02" db="EMBL/GenBank/DDBJ databases">
        <authorList>
            <person name="Nowell W R."/>
        </authorList>
    </citation>
    <scope>NUCLEOTIDE SEQUENCE</scope>
</reference>
<name>A0A816CWA0_ADIRI</name>